<proteinExistence type="predicted"/>
<dbReference type="Proteomes" id="UP000295304">
    <property type="component" value="Unassembled WGS sequence"/>
</dbReference>
<protein>
    <submittedName>
        <fullName evidence="1">Uncharacterized protein</fullName>
    </submittedName>
</protein>
<keyword evidence="2" id="KW-1185">Reference proteome</keyword>
<comment type="caution">
    <text evidence="1">The sequence shown here is derived from an EMBL/GenBank/DDBJ whole genome shotgun (WGS) entry which is preliminary data.</text>
</comment>
<dbReference type="OrthoDB" id="9788924at2"/>
<evidence type="ECO:0000313" key="1">
    <source>
        <dbReference type="EMBL" id="TCS61609.1"/>
    </source>
</evidence>
<sequence>MSEQTRYYLDLIDEIEKIRGRNNKNWMDILRLAFTHAPKEAAGILAEIYKHDQEISELAKKLTDD</sequence>
<gene>
    <name evidence="1" type="ORF">EDD55_10716</name>
</gene>
<dbReference type="EMBL" id="SLZW01000007">
    <property type="protein sequence ID" value="TCS61609.1"/>
    <property type="molecule type" value="Genomic_DNA"/>
</dbReference>
<accession>A0A4R3J6T3</accession>
<organism evidence="1 2">
    <name type="scientific">Varunaivibrio sulfuroxidans</name>
    <dbReference type="NCBI Taxonomy" id="1773489"/>
    <lineage>
        <taxon>Bacteria</taxon>
        <taxon>Pseudomonadati</taxon>
        <taxon>Pseudomonadota</taxon>
        <taxon>Alphaproteobacteria</taxon>
        <taxon>Rhodospirillales</taxon>
        <taxon>Magnetovibrionaceae</taxon>
        <taxon>Varunaivibrio</taxon>
    </lineage>
</organism>
<name>A0A4R3J6T3_9PROT</name>
<reference evidence="1 2" key="1">
    <citation type="submission" date="2019-03" db="EMBL/GenBank/DDBJ databases">
        <title>Genomic Encyclopedia of Type Strains, Phase IV (KMG-IV): sequencing the most valuable type-strain genomes for metagenomic binning, comparative biology and taxonomic classification.</title>
        <authorList>
            <person name="Goeker M."/>
        </authorList>
    </citation>
    <scope>NUCLEOTIDE SEQUENCE [LARGE SCALE GENOMIC DNA]</scope>
    <source>
        <strain evidence="1 2">DSM 101688</strain>
    </source>
</reference>
<dbReference type="RefSeq" id="WP_132939329.1">
    <property type="nucleotide sequence ID" value="NZ_CP119676.1"/>
</dbReference>
<dbReference type="AlphaFoldDB" id="A0A4R3J6T3"/>
<evidence type="ECO:0000313" key="2">
    <source>
        <dbReference type="Proteomes" id="UP000295304"/>
    </source>
</evidence>